<dbReference type="AlphaFoldDB" id="A0A9D3NXF4"/>
<feature type="non-terminal residue" evidence="1">
    <location>
        <position position="78"/>
    </location>
</feature>
<dbReference type="EMBL" id="JAHKSW010000006">
    <property type="protein sequence ID" value="KAG7330788.1"/>
    <property type="molecule type" value="Genomic_DNA"/>
</dbReference>
<keyword evidence="2" id="KW-1185">Reference proteome</keyword>
<comment type="caution">
    <text evidence="1">The sequence shown here is derived from an EMBL/GenBank/DDBJ whole genome shotgun (WGS) entry which is preliminary data.</text>
</comment>
<reference evidence="1 2" key="1">
    <citation type="submission" date="2021-06" db="EMBL/GenBank/DDBJ databases">
        <title>Chromosome-level genome assembly of the red-tail catfish (Hemibagrus wyckioides).</title>
        <authorList>
            <person name="Shao F."/>
        </authorList>
    </citation>
    <scope>NUCLEOTIDE SEQUENCE [LARGE SCALE GENOMIC DNA]</scope>
    <source>
        <strain evidence="1">EC202008001</strain>
        <tissue evidence="1">Blood</tissue>
    </source>
</reference>
<feature type="non-terminal residue" evidence="1">
    <location>
        <position position="1"/>
    </location>
</feature>
<gene>
    <name evidence="1" type="ORF">KOW79_004757</name>
</gene>
<organism evidence="1 2">
    <name type="scientific">Hemibagrus wyckioides</name>
    <dbReference type="NCBI Taxonomy" id="337641"/>
    <lineage>
        <taxon>Eukaryota</taxon>
        <taxon>Metazoa</taxon>
        <taxon>Chordata</taxon>
        <taxon>Craniata</taxon>
        <taxon>Vertebrata</taxon>
        <taxon>Euteleostomi</taxon>
        <taxon>Actinopterygii</taxon>
        <taxon>Neopterygii</taxon>
        <taxon>Teleostei</taxon>
        <taxon>Ostariophysi</taxon>
        <taxon>Siluriformes</taxon>
        <taxon>Bagridae</taxon>
        <taxon>Hemibagrus</taxon>
    </lineage>
</organism>
<evidence type="ECO:0000313" key="2">
    <source>
        <dbReference type="Proteomes" id="UP000824219"/>
    </source>
</evidence>
<dbReference type="Proteomes" id="UP000824219">
    <property type="component" value="Linkage Group LG06"/>
</dbReference>
<accession>A0A9D3NXF4</accession>
<name>A0A9D3NXF4_9TELE</name>
<dbReference type="OrthoDB" id="8895157at2759"/>
<proteinExistence type="predicted"/>
<protein>
    <submittedName>
        <fullName evidence="1">Uncharacterized protein</fullName>
    </submittedName>
</protein>
<evidence type="ECO:0000313" key="1">
    <source>
        <dbReference type="EMBL" id="KAG7330788.1"/>
    </source>
</evidence>
<sequence>INLEFMRITTVPLISKFIGKLDKYSDDLVKVFRHKGGIAGQKICRIMALTVKNEDINIKRDCILRSPNVYLNEDIETL</sequence>